<name>A0ACD3ASH8_9AGAR</name>
<evidence type="ECO:0000313" key="2">
    <source>
        <dbReference type="Proteomes" id="UP000308600"/>
    </source>
</evidence>
<evidence type="ECO:0000313" key="1">
    <source>
        <dbReference type="EMBL" id="TFK68465.1"/>
    </source>
</evidence>
<reference evidence="1 2" key="1">
    <citation type="journal article" date="2019" name="Nat. Ecol. Evol.">
        <title>Megaphylogeny resolves global patterns of mushroom evolution.</title>
        <authorList>
            <person name="Varga T."/>
            <person name="Krizsan K."/>
            <person name="Foldi C."/>
            <person name="Dima B."/>
            <person name="Sanchez-Garcia M."/>
            <person name="Sanchez-Ramirez S."/>
            <person name="Szollosi G.J."/>
            <person name="Szarkandi J.G."/>
            <person name="Papp V."/>
            <person name="Albert L."/>
            <person name="Andreopoulos W."/>
            <person name="Angelini C."/>
            <person name="Antonin V."/>
            <person name="Barry K.W."/>
            <person name="Bougher N.L."/>
            <person name="Buchanan P."/>
            <person name="Buyck B."/>
            <person name="Bense V."/>
            <person name="Catcheside P."/>
            <person name="Chovatia M."/>
            <person name="Cooper J."/>
            <person name="Damon W."/>
            <person name="Desjardin D."/>
            <person name="Finy P."/>
            <person name="Geml J."/>
            <person name="Haridas S."/>
            <person name="Hughes K."/>
            <person name="Justo A."/>
            <person name="Karasinski D."/>
            <person name="Kautmanova I."/>
            <person name="Kiss B."/>
            <person name="Kocsube S."/>
            <person name="Kotiranta H."/>
            <person name="LaButti K.M."/>
            <person name="Lechner B.E."/>
            <person name="Liimatainen K."/>
            <person name="Lipzen A."/>
            <person name="Lukacs Z."/>
            <person name="Mihaltcheva S."/>
            <person name="Morgado L.N."/>
            <person name="Niskanen T."/>
            <person name="Noordeloos M.E."/>
            <person name="Ohm R.A."/>
            <person name="Ortiz-Santana B."/>
            <person name="Ovrebo C."/>
            <person name="Racz N."/>
            <person name="Riley R."/>
            <person name="Savchenko A."/>
            <person name="Shiryaev A."/>
            <person name="Soop K."/>
            <person name="Spirin V."/>
            <person name="Szebenyi C."/>
            <person name="Tomsovsky M."/>
            <person name="Tulloss R.E."/>
            <person name="Uehling J."/>
            <person name="Grigoriev I.V."/>
            <person name="Vagvolgyi C."/>
            <person name="Papp T."/>
            <person name="Martin F.M."/>
            <person name="Miettinen O."/>
            <person name="Hibbett D.S."/>
            <person name="Nagy L.G."/>
        </authorList>
    </citation>
    <scope>NUCLEOTIDE SEQUENCE [LARGE SCALE GENOMIC DNA]</scope>
    <source>
        <strain evidence="1 2">NL-1719</strain>
    </source>
</reference>
<protein>
    <submittedName>
        <fullName evidence="1">Uncharacterized protein</fullName>
    </submittedName>
</protein>
<gene>
    <name evidence="1" type="ORF">BDN72DRAFT_841751</name>
</gene>
<organism evidence="1 2">
    <name type="scientific">Pluteus cervinus</name>
    <dbReference type="NCBI Taxonomy" id="181527"/>
    <lineage>
        <taxon>Eukaryota</taxon>
        <taxon>Fungi</taxon>
        <taxon>Dikarya</taxon>
        <taxon>Basidiomycota</taxon>
        <taxon>Agaricomycotina</taxon>
        <taxon>Agaricomycetes</taxon>
        <taxon>Agaricomycetidae</taxon>
        <taxon>Agaricales</taxon>
        <taxon>Pluteineae</taxon>
        <taxon>Pluteaceae</taxon>
        <taxon>Pluteus</taxon>
    </lineage>
</organism>
<proteinExistence type="predicted"/>
<keyword evidence="2" id="KW-1185">Reference proteome</keyword>
<sequence length="736" mass="83132">MDAPDFPLYPNGIGLSAPEHNRRQRELLDQVNQLHSTGIHVDIDLPQICVIGAQSSGKSSLIEAIAGITLPRDAGTCTRCPIECRLARSIATWSCRVSLQFFWDASGQLLPQARNEPFGNPITDKSLVEDRIRRAQRAILNPRTPSEHFLTGRETAPNEYDFSKNRILLQISGPDVADLSFCDLPGLIASVSGGRAVDNIDLVRDLVASYIEKPSCVILVSVACETDFENQSAHRLAKEFDPDGERTIGVLTKPDRIPLGEEDHWIRFIKNIQEPLKHNWFCVKQPSSLELSAGITWLGAREKENDFFSTRRGWFDLDPSYKRYLGTANLVGRLSSILSDLIEARMPHIKAEVDAAVSKTEDELGGLPPEPSPDPVLEVVGLLQRFVTELQEEVKGQPDLDGLIQTIRPHNEEFRKSIRGTVPYFLPVEEKYSDRKMEPFVFLYDEDDKDSDDSTHGPSTICIDEVFKRALGARSRELPGHVPFSVQLYYINQFHARWPAPATRLCRLVYDILNERVDRLVKKHFSTFGQGSLEQPVRLLLQDHLKACRDRGKEKIEWLLNLEKLPFTSNTFEFGFYQKNFLDHYRAARQTTLTRPATQQAEAVARIGNRAGIVADVLSGLAKLGMRVREGDLSKLHPPDQMDIALPIMADVRAYFQVAYRRFVDNVPMAVDFELVQGLGRELFQVLSSGLGIYGADAQRNCREWTGEPPETSARRAQLKKKLERLQEARFKFSCN</sequence>
<accession>A0ACD3ASH8</accession>
<dbReference type="EMBL" id="ML208351">
    <property type="protein sequence ID" value="TFK68465.1"/>
    <property type="molecule type" value="Genomic_DNA"/>
</dbReference>
<dbReference type="Proteomes" id="UP000308600">
    <property type="component" value="Unassembled WGS sequence"/>
</dbReference>